<name>A0A1R1F1H9_9BACL</name>
<evidence type="ECO:0000256" key="4">
    <source>
        <dbReference type="PROSITE-ProRule" id="PRU00169"/>
    </source>
</evidence>
<keyword evidence="1" id="KW-0805">Transcription regulation</keyword>
<dbReference type="EMBL" id="MRTP01000001">
    <property type="protein sequence ID" value="OMF57969.1"/>
    <property type="molecule type" value="Genomic_DNA"/>
</dbReference>
<dbReference type="SUPFAM" id="SSF52172">
    <property type="entry name" value="CheY-like"/>
    <property type="match status" value="1"/>
</dbReference>
<feature type="modified residue" description="4-aspartylphosphate" evidence="4">
    <location>
        <position position="54"/>
    </location>
</feature>
<dbReference type="AlphaFoldDB" id="A0A1R1F1H9"/>
<reference evidence="7 8" key="1">
    <citation type="submission" date="2016-11" db="EMBL/GenBank/DDBJ databases">
        <title>Paenibacillus species isolates.</title>
        <authorList>
            <person name="Beno S.M."/>
        </authorList>
    </citation>
    <scope>NUCLEOTIDE SEQUENCE [LARGE SCALE GENOMIC DNA]</scope>
    <source>
        <strain evidence="7 8">FSL R5-0378</strain>
    </source>
</reference>
<evidence type="ECO:0000313" key="7">
    <source>
        <dbReference type="EMBL" id="OMF57969.1"/>
    </source>
</evidence>
<evidence type="ECO:0000259" key="6">
    <source>
        <dbReference type="PROSITE" id="PS50110"/>
    </source>
</evidence>
<dbReference type="GO" id="GO:0000160">
    <property type="term" value="P:phosphorelay signal transduction system"/>
    <property type="evidence" value="ECO:0007669"/>
    <property type="project" value="InterPro"/>
</dbReference>
<dbReference type="InterPro" id="IPR018060">
    <property type="entry name" value="HTH_AraC"/>
</dbReference>
<dbReference type="SMART" id="SM00448">
    <property type="entry name" value="REC"/>
    <property type="match status" value="1"/>
</dbReference>
<dbReference type="CDD" id="cd17536">
    <property type="entry name" value="REC_YesN-like"/>
    <property type="match status" value="1"/>
</dbReference>
<dbReference type="PROSITE" id="PS50110">
    <property type="entry name" value="RESPONSE_REGULATORY"/>
    <property type="match status" value="1"/>
</dbReference>
<dbReference type="InterPro" id="IPR001789">
    <property type="entry name" value="Sig_transdc_resp-reg_receiver"/>
</dbReference>
<gene>
    <name evidence="7" type="ORF">BK138_05180</name>
</gene>
<dbReference type="InterPro" id="IPR020449">
    <property type="entry name" value="Tscrpt_reg_AraC-type_HTH"/>
</dbReference>
<keyword evidence="8" id="KW-1185">Reference proteome</keyword>
<dbReference type="Gene3D" id="3.40.50.2300">
    <property type="match status" value="1"/>
</dbReference>
<evidence type="ECO:0000313" key="8">
    <source>
        <dbReference type="Proteomes" id="UP000187172"/>
    </source>
</evidence>
<evidence type="ECO:0000256" key="2">
    <source>
        <dbReference type="ARBA" id="ARBA00023125"/>
    </source>
</evidence>
<dbReference type="SUPFAM" id="SSF46689">
    <property type="entry name" value="Homeodomain-like"/>
    <property type="match status" value="2"/>
</dbReference>
<evidence type="ECO:0000256" key="1">
    <source>
        <dbReference type="ARBA" id="ARBA00023015"/>
    </source>
</evidence>
<accession>A0A1R1F1H9</accession>
<organism evidence="7 8">
    <name type="scientific">Paenibacillus rhizosphaerae</name>
    <dbReference type="NCBI Taxonomy" id="297318"/>
    <lineage>
        <taxon>Bacteria</taxon>
        <taxon>Bacillati</taxon>
        <taxon>Bacillota</taxon>
        <taxon>Bacilli</taxon>
        <taxon>Bacillales</taxon>
        <taxon>Paenibacillaceae</taxon>
        <taxon>Paenibacillus</taxon>
    </lineage>
</organism>
<dbReference type="STRING" id="297318.BK138_05180"/>
<dbReference type="Proteomes" id="UP000187172">
    <property type="component" value="Unassembled WGS sequence"/>
</dbReference>
<dbReference type="PANTHER" id="PTHR43280:SF10">
    <property type="entry name" value="REGULATORY PROTEIN POCR"/>
    <property type="match status" value="1"/>
</dbReference>
<dbReference type="InterPro" id="IPR011006">
    <property type="entry name" value="CheY-like_superfamily"/>
</dbReference>
<dbReference type="Pfam" id="PF00072">
    <property type="entry name" value="Response_reg"/>
    <property type="match status" value="1"/>
</dbReference>
<keyword evidence="4" id="KW-0597">Phosphoprotein</keyword>
<dbReference type="RefSeq" id="WP_076166862.1">
    <property type="nucleotide sequence ID" value="NZ_MRTP01000001.1"/>
</dbReference>
<dbReference type="Gene3D" id="1.10.10.60">
    <property type="entry name" value="Homeodomain-like"/>
    <property type="match status" value="2"/>
</dbReference>
<dbReference type="PRINTS" id="PR00032">
    <property type="entry name" value="HTHARAC"/>
</dbReference>
<dbReference type="GO" id="GO:0003700">
    <property type="term" value="F:DNA-binding transcription factor activity"/>
    <property type="evidence" value="ECO:0007669"/>
    <property type="project" value="InterPro"/>
</dbReference>
<feature type="domain" description="HTH araC/xylS-type" evidence="5">
    <location>
        <begin position="429"/>
        <end position="527"/>
    </location>
</feature>
<dbReference type="PANTHER" id="PTHR43280">
    <property type="entry name" value="ARAC-FAMILY TRANSCRIPTIONAL REGULATOR"/>
    <property type="match status" value="1"/>
</dbReference>
<keyword evidence="2 7" id="KW-0238">DNA-binding</keyword>
<sequence length="534" mass="62002">MNVLLVDDDYFVVTALESKIDWQALSIELIYTAYNVSQAKEILQQHAVDILICDIEMPQGSGLELLAWIREERYRVQTIFLTNYADFNYAQKAIELQSFDYFLKPIEFDKLALIIRKAANKASEERSIEEAAREGLLWKKNQNRLLELFWRKLITGKSFPSEPRAIQRVMEEQHLPYQLSDRFTPLIIKVFPHDGSLGKNDKDLFDYALLNVLNELLRSPLYKVETVLEYTENHWVVILQWSAEPSTGQIEDTCASLIPKANRFLKCDVYCHLGLTESLAAVHPMIRQLIHLNEEMINIRNQVFRIDQRPVDEAAYIPPDLELLERLLSDGDASAFCAEISRYLHELTGRQALNVSALRQFRLDLMQMIYSFLKQREIQAHKLYSGSTTDQLFQQSLQSIEDMEQYIAYLVDTALAYRTFAEKPNSVVEEIKLYISKHIGEDLTRNSLAETVYLNPDYLARLFKKETGVPLGNYIIETRIQMAKHWLATSQMPVHMIAGKVGYANDSYFSRLFKQECGLTPYEFRHKQQKDRLG</sequence>
<dbReference type="InterPro" id="IPR009057">
    <property type="entry name" value="Homeodomain-like_sf"/>
</dbReference>
<feature type="domain" description="Response regulatory" evidence="6">
    <location>
        <begin position="2"/>
        <end position="119"/>
    </location>
</feature>
<evidence type="ECO:0000259" key="5">
    <source>
        <dbReference type="PROSITE" id="PS01124"/>
    </source>
</evidence>
<dbReference type="Pfam" id="PF12833">
    <property type="entry name" value="HTH_18"/>
    <property type="match status" value="1"/>
</dbReference>
<comment type="caution">
    <text evidence="7">The sequence shown here is derived from an EMBL/GenBank/DDBJ whole genome shotgun (WGS) entry which is preliminary data.</text>
</comment>
<dbReference type="GO" id="GO:0043565">
    <property type="term" value="F:sequence-specific DNA binding"/>
    <property type="evidence" value="ECO:0007669"/>
    <property type="project" value="InterPro"/>
</dbReference>
<dbReference type="SMART" id="SM00342">
    <property type="entry name" value="HTH_ARAC"/>
    <property type="match status" value="1"/>
</dbReference>
<protein>
    <submittedName>
        <fullName evidence="7">DNA-binding response regulator</fullName>
    </submittedName>
</protein>
<dbReference type="PROSITE" id="PS01124">
    <property type="entry name" value="HTH_ARAC_FAMILY_2"/>
    <property type="match status" value="1"/>
</dbReference>
<proteinExistence type="predicted"/>
<keyword evidence="3" id="KW-0804">Transcription</keyword>
<evidence type="ECO:0000256" key="3">
    <source>
        <dbReference type="ARBA" id="ARBA00023163"/>
    </source>
</evidence>